<sequence length="126" mass="14715">MTRVDPFEHLPKEIAGLIFDFIPEQRWRCMSVSRTWRNFILNIPVAHLAIDLRKWPLNPDSRRGLVLLLMTRPQSLSWMCSEASLCELVAMLNRAECFQLRKLDTLSTSSRCISHIMLYSLRIARA</sequence>
<accession>A0A1X2HMY0</accession>
<name>A0A1X2HMY0_SYNRA</name>
<keyword evidence="3" id="KW-1185">Reference proteome</keyword>
<dbReference type="InParanoid" id="A0A1X2HMY0"/>
<dbReference type="AlphaFoldDB" id="A0A1X2HMY0"/>
<dbReference type="InterPro" id="IPR001810">
    <property type="entry name" value="F-box_dom"/>
</dbReference>
<feature type="domain" description="F-box" evidence="1">
    <location>
        <begin position="7"/>
        <end position="41"/>
    </location>
</feature>
<dbReference type="SUPFAM" id="SSF81383">
    <property type="entry name" value="F-box domain"/>
    <property type="match status" value="1"/>
</dbReference>
<dbReference type="Proteomes" id="UP000242180">
    <property type="component" value="Unassembled WGS sequence"/>
</dbReference>
<protein>
    <recommendedName>
        <fullName evidence="1">F-box domain-containing protein</fullName>
    </recommendedName>
</protein>
<reference evidence="2 3" key="1">
    <citation type="submission" date="2016-07" db="EMBL/GenBank/DDBJ databases">
        <title>Pervasive Adenine N6-methylation of Active Genes in Fungi.</title>
        <authorList>
            <consortium name="DOE Joint Genome Institute"/>
            <person name="Mondo S.J."/>
            <person name="Dannebaum R.O."/>
            <person name="Kuo R.C."/>
            <person name="Labutti K."/>
            <person name="Haridas S."/>
            <person name="Kuo A."/>
            <person name="Salamov A."/>
            <person name="Ahrendt S.R."/>
            <person name="Lipzen A."/>
            <person name="Sullivan W."/>
            <person name="Andreopoulos W.B."/>
            <person name="Clum A."/>
            <person name="Lindquist E."/>
            <person name="Daum C."/>
            <person name="Ramamoorthy G.K."/>
            <person name="Gryganskyi A."/>
            <person name="Culley D."/>
            <person name="Magnuson J.K."/>
            <person name="James T.Y."/>
            <person name="O'Malley M.A."/>
            <person name="Stajich J.E."/>
            <person name="Spatafora J.W."/>
            <person name="Visel A."/>
            <person name="Grigoriev I.V."/>
        </authorList>
    </citation>
    <scope>NUCLEOTIDE SEQUENCE [LARGE SCALE GENOMIC DNA]</scope>
    <source>
        <strain evidence="2 3">NRRL 2496</strain>
    </source>
</reference>
<dbReference type="Pfam" id="PF12937">
    <property type="entry name" value="F-box-like"/>
    <property type="match status" value="1"/>
</dbReference>
<dbReference type="InterPro" id="IPR036047">
    <property type="entry name" value="F-box-like_dom_sf"/>
</dbReference>
<gene>
    <name evidence="2" type="ORF">BCR43DRAFT_133936</name>
</gene>
<dbReference type="Gene3D" id="1.20.1280.50">
    <property type="match status" value="1"/>
</dbReference>
<evidence type="ECO:0000313" key="3">
    <source>
        <dbReference type="Proteomes" id="UP000242180"/>
    </source>
</evidence>
<evidence type="ECO:0000259" key="1">
    <source>
        <dbReference type="Pfam" id="PF12937"/>
    </source>
</evidence>
<dbReference type="EMBL" id="MCGN01000002">
    <property type="protein sequence ID" value="ORZ00236.1"/>
    <property type="molecule type" value="Genomic_DNA"/>
</dbReference>
<comment type="caution">
    <text evidence="2">The sequence shown here is derived from an EMBL/GenBank/DDBJ whole genome shotgun (WGS) entry which is preliminary data.</text>
</comment>
<proteinExistence type="predicted"/>
<organism evidence="2 3">
    <name type="scientific">Syncephalastrum racemosum</name>
    <name type="common">Filamentous fungus</name>
    <dbReference type="NCBI Taxonomy" id="13706"/>
    <lineage>
        <taxon>Eukaryota</taxon>
        <taxon>Fungi</taxon>
        <taxon>Fungi incertae sedis</taxon>
        <taxon>Mucoromycota</taxon>
        <taxon>Mucoromycotina</taxon>
        <taxon>Mucoromycetes</taxon>
        <taxon>Mucorales</taxon>
        <taxon>Syncephalastraceae</taxon>
        <taxon>Syncephalastrum</taxon>
    </lineage>
</organism>
<evidence type="ECO:0000313" key="2">
    <source>
        <dbReference type="EMBL" id="ORZ00236.1"/>
    </source>
</evidence>